<proteinExistence type="predicted"/>
<dbReference type="KEGG" id="vg:6450081"/>
<evidence type="ECO:0000313" key="2">
    <source>
        <dbReference type="Proteomes" id="UP000000621"/>
    </source>
</evidence>
<dbReference type="OrthoDB" id="39621at10239"/>
<accession>B3VM80</accession>
<gene>
    <name evidence="1" type="ORF">PREDATOR_53</name>
</gene>
<organism evidence="1 2">
    <name type="scientific">Mycobacterium phage Predator</name>
    <dbReference type="NCBI Taxonomy" id="543153"/>
    <lineage>
        <taxon>Viruses</taxon>
        <taxon>Duplodnaviria</taxon>
        <taxon>Heunggongvirae</taxon>
        <taxon>Uroviricota</taxon>
        <taxon>Caudoviricetes</taxon>
        <taxon>Predatorvirus</taxon>
        <taxon>Predatorvirus predator</taxon>
    </lineage>
</organism>
<dbReference type="EMBL" id="EU770222">
    <property type="protein sequence ID" value="ACF05150.1"/>
    <property type="molecule type" value="Genomic_DNA"/>
</dbReference>
<name>B3VM80_9CAUD</name>
<dbReference type="RefSeq" id="YP_002003411.1">
    <property type="nucleotide sequence ID" value="NC_011039.1"/>
</dbReference>
<evidence type="ECO:0000313" key="1">
    <source>
        <dbReference type="EMBL" id="ACF05150.1"/>
    </source>
</evidence>
<reference evidence="1 2" key="1">
    <citation type="submission" date="2008-05" db="EMBL/GenBank/DDBJ databases">
        <authorList>
            <person name="Weber R.J."/>
            <person name="Jacobs-Sera D."/>
            <person name="Houtz J."/>
            <person name="Hendrix R.W."/>
            <person name="Hatfull G.H."/>
        </authorList>
    </citation>
    <scope>NUCLEOTIDE SEQUENCE [LARGE SCALE GENOMIC DNA]</scope>
</reference>
<sequence length="64" mass="6799">MSGDTQNKTWQYVKASDIVTGDVTRRGEIAATIVSLSPGTRTLAFVGGAPKLTISDHAPIEVLR</sequence>
<keyword evidence="2" id="KW-1185">Reference proteome</keyword>
<dbReference type="Proteomes" id="UP000000621">
    <property type="component" value="Segment"/>
</dbReference>
<protein>
    <submittedName>
        <fullName evidence="1">Uncharacterized protein</fullName>
    </submittedName>
</protein>